<dbReference type="InterPro" id="IPR010982">
    <property type="entry name" value="Lambda_DNA-bd_dom_sf"/>
</dbReference>
<name>A0A3P1AN82_9FLAO</name>
<dbReference type="GO" id="GO:0003677">
    <property type="term" value="F:DNA binding"/>
    <property type="evidence" value="ECO:0007669"/>
    <property type="project" value="InterPro"/>
</dbReference>
<comment type="caution">
    <text evidence="2">The sequence shown here is derived from an EMBL/GenBank/DDBJ whole genome shotgun (WGS) entry which is preliminary data.</text>
</comment>
<dbReference type="SMART" id="SM00530">
    <property type="entry name" value="HTH_XRE"/>
    <property type="match status" value="1"/>
</dbReference>
<dbReference type="SUPFAM" id="SSF47413">
    <property type="entry name" value="lambda repressor-like DNA-binding domains"/>
    <property type="match status" value="1"/>
</dbReference>
<reference evidence="2 3" key="1">
    <citation type="submission" date="2018-11" db="EMBL/GenBank/DDBJ databases">
        <title>Flavobacterium sp. nov., YIM 102796 draft genome.</title>
        <authorList>
            <person name="Li G."/>
            <person name="Jiang Y."/>
        </authorList>
    </citation>
    <scope>NUCLEOTIDE SEQUENCE [LARGE SCALE GENOMIC DNA]</scope>
    <source>
        <strain evidence="2 3">YIM 102796</strain>
    </source>
</reference>
<evidence type="ECO:0000313" key="2">
    <source>
        <dbReference type="EMBL" id="RRA89362.1"/>
    </source>
</evidence>
<evidence type="ECO:0000259" key="1">
    <source>
        <dbReference type="PROSITE" id="PS50943"/>
    </source>
</evidence>
<dbReference type="OrthoDB" id="1446321at2"/>
<dbReference type="AlphaFoldDB" id="A0A3P1AN82"/>
<dbReference type="RefSeq" id="WP_124900551.1">
    <property type="nucleotide sequence ID" value="NZ_RQTJ01000054.1"/>
</dbReference>
<accession>A0A3P1AN82</accession>
<dbReference type="EMBL" id="RQTJ01000054">
    <property type="protein sequence ID" value="RRA89362.1"/>
    <property type="molecule type" value="Genomic_DNA"/>
</dbReference>
<keyword evidence="3" id="KW-1185">Reference proteome</keyword>
<feature type="domain" description="HTH cro/C1-type" evidence="1">
    <location>
        <begin position="15"/>
        <end position="69"/>
    </location>
</feature>
<dbReference type="Pfam" id="PF12844">
    <property type="entry name" value="HTH_19"/>
    <property type="match status" value="1"/>
</dbReference>
<dbReference type="PROSITE" id="PS50943">
    <property type="entry name" value="HTH_CROC1"/>
    <property type="match status" value="1"/>
</dbReference>
<dbReference type="CDD" id="cd00093">
    <property type="entry name" value="HTH_XRE"/>
    <property type="match status" value="1"/>
</dbReference>
<protein>
    <submittedName>
        <fullName evidence="2">XRE family transcriptional regulator</fullName>
    </submittedName>
</protein>
<organism evidence="2 3">
    <name type="scientific">Paenimyroides viscosum</name>
    <dbReference type="NCBI Taxonomy" id="2488729"/>
    <lineage>
        <taxon>Bacteria</taxon>
        <taxon>Pseudomonadati</taxon>
        <taxon>Bacteroidota</taxon>
        <taxon>Flavobacteriia</taxon>
        <taxon>Flavobacteriales</taxon>
        <taxon>Flavobacteriaceae</taxon>
        <taxon>Paenimyroides</taxon>
    </lineage>
</organism>
<dbReference type="InterPro" id="IPR001387">
    <property type="entry name" value="Cro/C1-type_HTH"/>
</dbReference>
<dbReference type="Proteomes" id="UP000268372">
    <property type="component" value="Unassembled WGS sequence"/>
</dbReference>
<gene>
    <name evidence="2" type="ORF">EG242_14270</name>
</gene>
<evidence type="ECO:0000313" key="3">
    <source>
        <dbReference type="Proteomes" id="UP000268372"/>
    </source>
</evidence>
<dbReference type="Gene3D" id="1.10.260.40">
    <property type="entry name" value="lambda repressor-like DNA-binding domains"/>
    <property type="match status" value="1"/>
</dbReference>
<sequence>MELSNDVLELIGKRIIELRKINNQTQNDLEFLTGIDTGEISRYEGGKRNITIKTICKFALALNVHPKELFNFDFDINKYQTEN</sequence>
<proteinExistence type="predicted"/>